<keyword evidence="5" id="KW-1185">Reference proteome</keyword>
<dbReference type="GO" id="GO:0003712">
    <property type="term" value="F:transcription coregulator activity"/>
    <property type="evidence" value="ECO:0007669"/>
    <property type="project" value="InterPro"/>
</dbReference>
<evidence type="ECO:0000259" key="3">
    <source>
        <dbReference type="Pfam" id="PF16987"/>
    </source>
</evidence>
<dbReference type="Gene3D" id="1.10.246.20">
    <property type="entry name" value="Coactivator CBP, KIX domain"/>
    <property type="match status" value="1"/>
</dbReference>
<organism evidence="4 5">
    <name type="scientific">Tribonema minus</name>
    <dbReference type="NCBI Taxonomy" id="303371"/>
    <lineage>
        <taxon>Eukaryota</taxon>
        <taxon>Sar</taxon>
        <taxon>Stramenopiles</taxon>
        <taxon>Ochrophyta</taxon>
        <taxon>PX clade</taxon>
        <taxon>Xanthophyceae</taxon>
        <taxon>Tribonematales</taxon>
        <taxon>Tribonemataceae</taxon>
        <taxon>Tribonema</taxon>
    </lineage>
</organism>
<dbReference type="Pfam" id="PF16987">
    <property type="entry name" value="KIX_2"/>
    <property type="match status" value="1"/>
</dbReference>
<evidence type="ECO:0000313" key="4">
    <source>
        <dbReference type="EMBL" id="KAG5186127.1"/>
    </source>
</evidence>
<comment type="subcellular location">
    <subcellularLocation>
        <location evidence="1">Nucleus</location>
    </subcellularLocation>
</comment>
<accession>A0A835Z5N2</accession>
<dbReference type="GO" id="GO:0005634">
    <property type="term" value="C:nucleus"/>
    <property type="evidence" value="ECO:0007669"/>
    <property type="project" value="UniProtKB-SubCell"/>
</dbReference>
<dbReference type="Proteomes" id="UP000664859">
    <property type="component" value="Unassembled WGS sequence"/>
</dbReference>
<comment type="caution">
    <text evidence="4">The sequence shown here is derived from an EMBL/GenBank/DDBJ whole genome shotgun (WGS) entry which is preliminary data.</text>
</comment>
<sequence>MQHDKAPLTGRWQANDDMPHRKKILSRILVYLRQHRRNVRPEWIKKVPLMAQRLEDTLYRDAASFAEYNDMNTLRTRLQALASRLSHIAPSGRRQSA</sequence>
<dbReference type="EMBL" id="JAFCMP010000113">
    <property type="protein sequence ID" value="KAG5186127.1"/>
    <property type="molecule type" value="Genomic_DNA"/>
</dbReference>
<gene>
    <name evidence="4" type="ORF">JKP88DRAFT_162299</name>
</gene>
<feature type="domain" description="Mediator complex subunit 15 KIX" evidence="3">
    <location>
        <begin position="10"/>
        <end position="71"/>
    </location>
</feature>
<dbReference type="OrthoDB" id="204038at2759"/>
<evidence type="ECO:0000256" key="1">
    <source>
        <dbReference type="ARBA" id="ARBA00004123"/>
    </source>
</evidence>
<name>A0A835Z5N2_9STRA</name>
<proteinExistence type="predicted"/>
<dbReference type="InterPro" id="IPR036546">
    <property type="entry name" value="MED15_KIX"/>
</dbReference>
<keyword evidence="2" id="KW-0539">Nucleus</keyword>
<dbReference type="InterPro" id="IPR036529">
    <property type="entry name" value="KIX_dom_sf"/>
</dbReference>
<protein>
    <recommendedName>
        <fullName evidence="3">Mediator complex subunit 15 KIX domain-containing protein</fullName>
    </recommendedName>
</protein>
<dbReference type="AlphaFoldDB" id="A0A835Z5N2"/>
<dbReference type="GO" id="GO:0006355">
    <property type="term" value="P:regulation of DNA-templated transcription"/>
    <property type="evidence" value="ECO:0007669"/>
    <property type="project" value="InterPro"/>
</dbReference>
<reference evidence="4" key="1">
    <citation type="submission" date="2021-02" db="EMBL/GenBank/DDBJ databases">
        <title>First Annotated Genome of the Yellow-green Alga Tribonema minus.</title>
        <authorList>
            <person name="Mahan K.M."/>
        </authorList>
    </citation>
    <scope>NUCLEOTIDE SEQUENCE</scope>
    <source>
        <strain evidence="4">UTEX B ZZ1240</strain>
    </source>
</reference>
<evidence type="ECO:0000313" key="5">
    <source>
        <dbReference type="Proteomes" id="UP000664859"/>
    </source>
</evidence>
<evidence type="ECO:0000256" key="2">
    <source>
        <dbReference type="ARBA" id="ARBA00023242"/>
    </source>
</evidence>